<dbReference type="Proteomes" id="UP000050741">
    <property type="component" value="Unassembled WGS sequence"/>
</dbReference>
<protein>
    <submittedName>
        <fullName evidence="3">Uncharacterized protein</fullName>
    </submittedName>
</protein>
<feature type="compositionally biased region" description="Low complexity" evidence="1">
    <location>
        <begin position="1"/>
        <end position="16"/>
    </location>
</feature>
<evidence type="ECO:0000313" key="2">
    <source>
        <dbReference type="Proteomes" id="UP000050741"/>
    </source>
</evidence>
<name>A0A183CFX4_GLOPA</name>
<dbReference type="PANTHER" id="PTHR12751:SF18">
    <property type="entry name" value="PHOSPHATASE AND ACTIN REGULATOR 1"/>
    <property type="match status" value="1"/>
</dbReference>
<feature type="region of interest" description="Disordered" evidence="1">
    <location>
        <begin position="74"/>
        <end position="93"/>
    </location>
</feature>
<keyword evidence="2" id="KW-1185">Reference proteome</keyword>
<organism evidence="2 3">
    <name type="scientific">Globodera pallida</name>
    <name type="common">Potato cyst nematode worm</name>
    <name type="synonym">Heterodera pallida</name>
    <dbReference type="NCBI Taxonomy" id="36090"/>
    <lineage>
        <taxon>Eukaryota</taxon>
        <taxon>Metazoa</taxon>
        <taxon>Ecdysozoa</taxon>
        <taxon>Nematoda</taxon>
        <taxon>Chromadorea</taxon>
        <taxon>Rhabditida</taxon>
        <taxon>Tylenchina</taxon>
        <taxon>Tylenchomorpha</taxon>
        <taxon>Tylenchoidea</taxon>
        <taxon>Heteroderidae</taxon>
        <taxon>Heteroderinae</taxon>
        <taxon>Globodera</taxon>
    </lineage>
</organism>
<accession>A0A183CFX4</accession>
<dbReference type="PANTHER" id="PTHR12751">
    <property type="entry name" value="PHOSPHATASE AND ACTIN REGULATOR PHACTR"/>
    <property type="match status" value="1"/>
</dbReference>
<evidence type="ECO:0000256" key="1">
    <source>
        <dbReference type="SAM" id="MobiDB-lite"/>
    </source>
</evidence>
<proteinExistence type="predicted"/>
<dbReference type="GO" id="GO:0030036">
    <property type="term" value="P:actin cytoskeleton organization"/>
    <property type="evidence" value="ECO:0007669"/>
    <property type="project" value="TreeGrafter"/>
</dbReference>
<reference evidence="3" key="3">
    <citation type="submission" date="2016-06" db="UniProtKB">
        <authorList>
            <consortium name="WormBaseParasite"/>
        </authorList>
    </citation>
    <scope>IDENTIFICATION</scope>
</reference>
<feature type="compositionally biased region" description="Polar residues" evidence="1">
    <location>
        <begin position="37"/>
        <end position="60"/>
    </location>
</feature>
<evidence type="ECO:0000313" key="3">
    <source>
        <dbReference type="WBParaSite" id="GPLIN_001177900"/>
    </source>
</evidence>
<dbReference type="WBParaSite" id="GPLIN_001177900">
    <property type="protein sequence ID" value="GPLIN_001177900"/>
    <property type="gene ID" value="GPLIN_001177900"/>
</dbReference>
<sequence length="180" mass="20580">MIMDSSTLSPSSTSKTNRFTSRRRSWTIGNLKKLASGSHQTSPTDGYSPTTTAYSMPCSDSSTVTRRSILKRGYSSDEVEEDMASASNAPTKADGSKLLRRRILIKKLSHAAFEELRARMIKFSEFVEIGEAEQYDRRGDKPWARLTVEQKAQIRRELNDFKAEMDVHEEARRMTRFHKH</sequence>
<feature type="region of interest" description="Disordered" evidence="1">
    <location>
        <begin position="1"/>
        <end position="60"/>
    </location>
</feature>
<reference evidence="2" key="2">
    <citation type="submission" date="2014-05" db="EMBL/GenBank/DDBJ databases">
        <title>The genome and life-stage specific transcriptomes of Globodera pallida elucidate key aspects of plant parasitism by a cyst nematode.</title>
        <authorList>
            <person name="Cotton J.A."/>
            <person name="Lilley C.J."/>
            <person name="Jones L.M."/>
            <person name="Kikuchi T."/>
            <person name="Reid A.J."/>
            <person name="Thorpe P."/>
            <person name="Tsai I.J."/>
            <person name="Beasley H."/>
            <person name="Blok V."/>
            <person name="Cock P.J.A."/>
            <person name="Van den Akker S.E."/>
            <person name="Holroyd N."/>
            <person name="Hunt M."/>
            <person name="Mantelin S."/>
            <person name="Naghra H."/>
            <person name="Pain A."/>
            <person name="Palomares-Rius J.E."/>
            <person name="Zarowiecki M."/>
            <person name="Berriman M."/>
            <person name="Jones J.T."/>
            <person name="Urwin P.E."/>
        </authorList>
    </citation>
    <scope>NUCLEOTIDE SEQUENCE [LARGE SCALE GENOMIC DNA]</scope>
    <source>
        <strain evidence="2">Lindley</strain>
    </source>
</reference>
<reference evidence="2" key="1">
    <citation type="submission" date="2013-12" db="EMBL/GenBank/DDBJ databases">
        <authorList>
            <person name="Aslett M."/>
        </authorList>
    </citation>
    <scope>NUCLEOTIDE SEQUENCE [LARGE SCALE GENOMIC DNA]</scope>
    <source>
        <strain evidence="2">Lindley</strain>
    </source>
</reference>
<dbReference type="GO" id="GO:0003779">
    <property type="term" value="F:actin binding"/>
    <property type="evidence" value="ECO:0007669"/>
    <property type="project" value="TreeGrafter"/>
</dbReference>
<dbReference type="AlphaFoldDB" id="A0A183CFX4"/>